<protein>
    <recommendedName>
        <fullName evidence="1">DNA-directed DNA polymerase</fullName>
        <ecNumber evidence="1">2.7.7.7</ecNumber>
    </recommendedName>
</protein>
<dbReference type="PRINTS" id="PR00868">
    <property type="entry name" value="DNAPOLI"/>
</dbReference>
<proteinExistence type="predicted"/>
<sequence length="663" mass="74551">MVLPLLNTTHKMRKLSIDIETYSEADLPNCGVYRYVEDPSFEILLFAYAFDDEPVEIVDLARGGVLPFKVKLALFDSNVLKTAFNANFEITCLNKYLLESTGFRLRESQWECTRVRSAVAGLPLSLEAAAKVLMLEEQKMREGKALIRYFSMPCKPTKANGYRSRNLPEHDLAKWEIFKTYCKQDVSTERAISNKLQNIEITPTEQALWELDQKIISRGIELDMELVQNAISLDTEIREDLLWKAEKLTGLDNPNSVSQLKSWLEGEGTEVPKSLSKDSVSELLGSGELSKEAEEMLRIRQELSKTSVKKYQAMARAVCTDGRVRGLLQFYGANRTGRWAGRLVQVQNLPRNKHPELDLARELVKDKDRVMLEMCFGNVPNILSELIRTAFVAKEGCTLLVADYSAIEARVIAWLADEQWVLDVFNSHGKIYEATAAQMFGVPIESVTKGSGLRDRGKVAQLACGYQGGVAALTAMDVAGKIPDEEKPGLVKNWRDANPNIVKLWGKIERAAVKAVKEKTVVTIAHGVKFIGQRNFLFVELPSGRRLAYPKARMVVNRFGREAIQYEGLIQVTNKWGKIDTYGGKLTENIVQAIARDCLAFALLNLENAGYRVCMHIHDEVVIENESADNLEDVCRIMALPIPWAEGLPLRADGFTTNFYKKD</sequence>
<name>A0ABN6Z958_9BACE</name>
<dbReference type="Gene3D" id="1.10.150.20">
    <property type="entry name" value="5' to 3' exonuclease, C-terminal subdomain"/>
    <property type="match status" value="1"/>
</dbReference>
<evidence type="ECO:0000259" key="4">
    <source>
        <dbReference type="SMART" id="SM00482"/>
    </source>
</evidence>
<evidence type="ECO:0000256" key="3">
    <source>
        <dbReference type="ARBA" id="ARBA00049244"/>
    </source>
</evidence>
<accession>A0ABN6Z958</accession>
<evidence type="ECO:0000256" key="1">
    <source>
        <dbReference type="ARBA" id="ARBA00012417"/>
    </source>
</evidence>
<dbReference type="Pfam" id="PF00476">
    <property type="entry name" value="DNA_pol_A"/>
    <property type="match status" value="1"/>
</dbReference>
<dbReference type="InterPro" id="IPR043502">
    <property type="entry name" value="DNA/RNA_pol_sf"/>
</dbReference>
<dbReference type="PANTHER" id="PTHR10133:SF27">
    <property type="entry name" value="DNA POLYMERASE NU"/>
    <property type="match status" value="1"/>
</dbReference>
<evidence type="ECO:0000313" key="6">
    <source>
        <dbReference type="Proteomes" id="UP001496674"/>
    </source>
</evidence>
<dbReference type="Proteomes" id="UP001496674">
    <property type="component" value="Chromosome"/>
</dbReference>
<keyword evidence="6" id="KW-1185">Reference proteome</keyword>
<organism evidence="5 6">
    <name type="scientific">Bacteroides sedimenti</name>
    <dbReference type="NCBI Taxonomy" id="2136147"/>
    <lineage>
        <taxon>Bacteria</taxon>
        <taxon>Pseudomonadati</taxon>
        <taxon>Bacteroidota</taxon>
        <taxon>Bacteroidia</taxon>
        <taxon>Bacteroidales</taxon>
        <taxon>Bacteroidaceae</taxon>
        <taxon>Bacteroides</taxon>
    </lineage>
</organism>
<comment type="catalytic activity">
    <reaction evidence="3">
        <text>DNA(n) + a 2'-deoxyribonucleoside 5'-triphosphate = DNA(n+1) + diphosphate</text>
        <dbReference type="Rhea" id="RHEA:22508"/>
        <dbReference type="Rhea" id="RHEA-COMP:17339"/>
        <dbReference type="Rhea" id="RHEA-COMP:17340"/>
        <dbReference type="ChEBI" id="CHEBI:33019"/>
        <dbReference type="ChEBI" id="CHEBI:61560"/>
        <dbReference type="ChEBI" id="CHEBI:173112"/>
        <dbReference type="EC" id="2.7.7.7"/>
    </reaction>
</comment>
<dbReference type="Gene3D" id="3.30.70.370">
    <property type="match status" value="1"/>
</dbReference>
<reference evidence="5 6" key="1">
    <citation type="submission" date="2023-04" db="EMBL/GenBank/DDBJ databases">
        <title>Draft genome sequence of acteroides sedimenti strain YN3PY1.</title>
        <authorList>
            <person name="Yoshida N."/>
        </authorList>
    </citation>
    <scope>NUCLEOTIDE SEQUENCE [LARGE SCALE GENOMIC DNA]</scope>
    <source>
        <strain evidence="5 6">YN3PY1</strain>
    </source>
</reference>
<dbReference type="PANTHER" id="PTHR10133">
    <property type="entry name" value="DNA POLYMERASE I"/>
    <property type="match status" value="1"/>
</dbReference>
<dbReference type="EC" id="2.7.7.7" evidence="1"/>
<gene>
    <name evidence="5" type="ORF">BSYN_03960</name>
</gene>
<dbReference type="SUPFAM" id="SSF56672">
    <property type="entry name" value="DNA/RNA polymerases"/>
    <property type="match status" value="1"/>
</dbReference>
<keyword evidence="2" id="KW-0235">DNA replication</keyword>
<dbReference type="SMART" id="SM00482">
    <property type="entry name" value="POLAc"/>
    <property type="match status" value="1"/>
</dbReference>
<evidence type="ECO:0000313" key="5">
    <source>
        <dbReference type="EMBL" id="BEG98131.1"/>
    </source>
</evidence>
<dbReference type="CDD" id="cd08642">
    <property type="entry name" value="DNA_pol_A_pol_I_A"/>
    <property type="match status" value="1"/>
</dbReference>
<evidence type="ECO:0000256" key="2">
    <source>
        <dbReference type="ARBA" id="ARBA00022705"/>
    </source>
</evidence>
<dbReference type="EMBL" id="AP028055">
    <property type="protein sequence ID" value="BEG98131.1"/>
    <property type="molecule type" value="Genomic_DNA"/>
</dbReference>
<dbReference type="InterPro" id="IPR001098">
    <property type="entry name" value="DNA-dir_DNA_pol_A_palm_dom"/>
</dbReference>
<dbReference type="InterPro" id="IPR002298">
    <property type="entry name" value="DNA_polymerase_A"/>
</dbReference>
<feature type="domain" description="DNA-directed DNA polymerase family A palm" evidence="4">
    <location>
        <begin position="384"/>
        <end position="629"/>
    </location>
</feature>